<protein>
    <recommendedName>
        <fullName evidence="4">YqzM-like protein</fullName>
    </recommendedName>
</protein>
<dbReference type="RefSeq" id="WP_279389115.1">
    <property type="nucleotide sequence ID" value="NZ_SMAG01000009.1"/>
</dbReference>
<keyword evidence="1" id="KW-0472">Membrane</keyword>
<name>A0A4V2UUU9_9BACL</name>
<dbReference type="Proteomes" id="UP000294937">
    <property type="component" value="Unassembled WGS sequence"/>
</dbReference>
<reference evidence="2 3" key="1">
    <citation type="submission" date="2019-03" db="EMBL/GenBank/DDBJ databases">
        <title>Genomic Encyclopedia of Type Strains, Phase IV (KMG-IV): sequencing the most valuable type-strain genomes for metagenomic binning, comparative biology and taxonomic classification.</title>
        <authorList>
            <person name="Goeker M."/>
        </authorList>
    </citation>
    <scope>NUCLEOTIDE SEQUENCE [LARGE SCALE GENOMIC DNA]</scope>
    <source>
        <strain evidence="2 3">DSM 45707</strain>
    </source>
</reference>
<proteinExistence type="predicted"/>
<evidence type="ECO:0000313" key="3">
    <source>
        <dbReference type="Proteomes" id="UP000294937"/>
    </source>
</evidence>
<evidence type="ECO:0000313" key="2">
    <source>
        <dbReference type="EMBL" id="TCS93157.1"/>
    </source>
</evidence>
<organism evidence="2 3">
    <name type="scientific">Hazenella coriacea</name>
    <dbReference type="NCBI Taxonomy" id="1179467"/>
    <lineage>
        <taxon>Bacteria</taxon>
        <taxon>Bacillati</taxon>
        <taxon>Bacillota</taxon>
        <taxon>Bacilli</taxon>
        <taxon>Bacillales</taxon>
        <taxon>Thermoactinomycetaceae</taxon>
        <taxon>Hazenella</taxon>
    </lineage>
</organism>
<evidence type="ECO:0000256" key="1">
    <source>
        <dbReference type="SAM" id="Phobius"/>
    </source>
</evidence>
<evidence type="ECO:0008006" key="4">
    <source>
        <dbReference type="Google" id="ProtNLM"/>
    </source>
</evidence>
<feature type="transmembrane region" description="Helical" evidence="1">
    <location>
        <begin position="17"/>
        <end position="41"/>
    </location>
</feature>
<keyword evidence="3" id="KW-1185">Reference proteome</keyword>
<dbReference type="AlphaFoldDB" id="A0A4V2UUU9"/>
<keyword evidence="1" id="KW-1133">Transmembrane helix</keyword>
<gene>
    <name evidence="2" type="ORF">EDD58_10999</name>
</gene>
<dbReference type="EMBL" id="SMAG01000009">
    <property type="protein sequence ID" value="TCS93157.1"/>
    <property type="molecule type" value="Genomic_DNA"/>
</dbReference>
<comment type="caution">
    <text evidence="2">The sequence shown here is derived from an EMBL/GenBank/DDBJ whole genome shotgun (WGS) entry which is preliminary data.</text>
</comment>
<accession>A0A4V2UUU9</accession>
<keyword evidence="1" id="KW-0812">Transmembrane</keyword>
<sequence length="42" mass="4463">MKSQVQGENKENEFIDFIVASGVGVVVLMGIFAAATVATLFM</sequence>